<protein>
    <submittedName>
        <fullName evidence="2">Uncharacterized protein</fullName>
    </submittedName>
</protein>
<evidence type="ECO:0000313" key="3">
    <source>
        <dbReference type="Proteomes" id="UP001178507"/>
    </source>
</evidence>
<organism evidence="2 3">
    <name type="scientific">Effrenium voratum</name>
    <dbReference type="NCBI Taxonomy" id="2562239"/>
    <lineage>
        <taxon>Eukaryota</taxon>
        <taxon>Sar</taxon>
        <taxon>Alveolata</taxon>
        <taxon>Dinophyceae</taxon>
        <taxon>Suessiales</taxon>
        <taxon>Symbiodiniaceae</taxon>
        <taxon>Effrenium</taxon>
    </lineage>
</organism>
<comment type="caution">
    <text evidence="2">The sequence shown here is derived from an EMBL/GenBank/DDBJ whole genome shotgun (WGS) entry which is preliminary data.</text>
</comment>
<feature type="transmembrane region" description="Helical" evidence="1">
    <location>
        <begin position="71"/>
        <end position="89"/>
    </location>
</feature>
<keyword evidence="1" id="KW-0472">Membrane</keyword>
<name>A0AA36NDM5_9DINO</name>
<feature type="non-terminal residue" evidence="2">
    <location>
        <position position="1"/>
    </location>
</feature>
<keyword evidence="1" id="KW-1133">Transmembrane helix</keyword>
<evidence type="ECO:0000313" key="2">
    <source>
        <dbReference type="EMBL" id="CAJ1403237.1"/>
    </source>
</evidence>
<accession>A0AA36NDM5</accession>
<gene>
    <name evidence="2" type="ORF">EVOR1521_LOCUS25958</name>
</gene>
<feature type="transmembrane region" description="Helical" evidence="1">
    <location>
        <begin position="39"/>
        <end position="65"/>
    </location>
</feature>
<dbReference type="AlphaFoldDB" id="A0AA36NDM5"/>
<reference evidence="2" key="1">
    <citation type="submission" date="2023-08" db="EMBL/GenBank/DDBJ databases">
        <authorList>
            <person name="Chen Y."/>
            <person name="Shah S."/>
            <person name="Dougan E. K."/>
            <person name="Thang M."/>
            <person name="Chan C."/>
        </authorList>
    </citation>
    <scope>NUCLEOTIDE SEQUENCE</scope>
</reference>
<dbReference type="Proteomes" id="UP001178507">
    <property type="component" value="Unassembled WGS sequence"/>
</dbReference>
<keyword evidence="3" id="KW-1185">Reference proteome</keyword>
<proteinExistence type="predicted"/>
<evidence type="ECO:0000256" key="1">
    <source>
        <dbReference type="SAM" id="Phobius"/>
    </source>
</evidence>
<sequence>DVVKEAVKASLHIMQLTESVNRAATQVERIKFVLGLEDMCLSSICLVLALTAALPMCLLLFLSRWLLDSGLWRYLLWLPGAVGFLPKALRVPLLDAASRAEEYRKQQLGDDLERMLTNLWQRIPDGTEASHLYLFKRYVLAC</sequence>
<dbReference type="EMBL" id="CAUJNA010003486">
    <property type="protein sequence ID" value="CAJ1403237.1"/>
    <property type="molecule type" value="Genomic_DNA"/>
</dbReference>
<keyword evidence="1" id="KW-0812">Transmembrane</keyword>